<dbReference type="Proteomes" id="UP001194468">
    <property type="component" value="Unassembled WGS sequence"/>
</dbReference>
<dbReference type="AlphaFoldDB" id="A0AAD4GL15"/>
<protein>
    <submittedName>
        <fullName evidence="1">Uncharacterized protein</fullName>
    </submittedName>
</protein>
<reference evidence="1" key="1">
    <citation type="submission" date="2019-10" db="EMBL/GenBank/DDBJ databases">
        <authorList>
            <consortium name="DOE Joint Genome Institute"/>
            <person name="Kuo A."/>
            <person name="Miyauchi S."/>
            <person name="Kiss E."/>
            <person name="Drula E."/>
            <person name="Kohler A."/>
            <person name="Sanchez-Garcia M."/>
            <person name="Andreopoulos B."/>
            <person name="Barry K.W."/>
            <person name="Bonito G."/>
            <person name="Buee M."/>
            <person name="Carver A."/>
            <person name="Chen C."/>
            <person name="Cichocki N."/>
            <person name="Clum A."/>
            <person name="Culley D."/>
            <person name="Crous P.W."/>
            <person name="Fauchery L."/>
            <person name="Girlanda M."/>
            <person name="Hayes R."/>
            <person name="Keri Z."/>
            <person name="LaButti K."/>
            <person name="Lipzen A."/>
            <person name="Lombard V."/>
            <person name="Magnuson J."/>
            <person name="Maillard F."/>
            <person name="Morin E."/>
            <person name="Murat C."/>
            <person name="Nolan M."/>
            <person name="Ohm R."/>
            <person name="Pangilinan J."/>
            <person name="Pereira M."/>
            <person name="Perotto S."/>
            <person name="Peter M."/>
            <person name="Riley R."/>
            <person name="Sitrit Y."/>
            <person name="Stielow B."/>
            <person name="Szollosi G."/>
            <person name="Zifcakova L."/>
            <person name="Stursova M."/>
            <person name="Spatafora J.W."/>
            <person name="Tedersoo L."/>
            <person name="Vaario L.-M."/>
            <person name="Yamada A."/>
            <person name="Yan M."/>
            <person name="Wang P."/>
            <person name="Xu J."/>
            <person name="Bruns T."/>
            <person name="Baldrian P."/>
            <person name="Vilgalys R."/>
            <person name="Henrissat B."/>
            <person name="Grigoriev I.V."/>
            <person name="Hibbett D."/>
            <person name="Nagy L.G."/>
            <person name="Martin F.M."/>
        </authorList>
    </citation>
    <scope>NUCLEOTIDE SEQUENCE</scope>
    <source>
        <strain evidence="1">BED1</strain>
    </source>
</reference>
<proteinExistence type="predicted"/>
<evidence type="ECO:0000313" key="2">
    <source>
        <dbReference type="Proteomes" id="UP001194468"/>
    </source>
</evidence>
<comment type="caution">
    <text evidence="1">The sequence shown here is derived from an EMBL/GenBank/DDBJ whole genome shotgun (WGS) entry which is preliminary data.</text>
</comment>
<dbReference type="EMBL" id="WHUW01000002">
    <property type="protein sequence ID" value="KAF8450485.1"/>
    <property type="molecule type" value="Genomic_DNA"/>
</dbReference>
<accession>A0AAD4GL15</accession>
<gene>
    <name evidence="1" type="ORF">L210DRAFT_2393079</name>
</gene>
<evidence type="ECO:0000313" key="1">
    <source>
        <dbReference type="EMBL" id="KAF8450485.1"/>
    </source>
</evidence>
<keyword evidence="2" id="KW-1185">Reference proteome</keyword>
<reference evidence="1" key="2">
    <citation type="journal article" date="2020" name="Nat. Commun.">
        <title>Large-scale genome sequencing of mycorrhizal fungi provides insights into the early evolution of symbiotic traits.</title>
        <authorList>
            <person name="Miyauchi S."/>
            <person name="Kiss E."/>
            <person name="Kuo A."/>
            <person name="Drula E."/>
            <person name="Kohler A."/>
            <person name="Sanchez-Garcia M."/>
            <person name="Morin E."/>
            <person name="Andreopoulos B."/>
            <person name="Barry K.W."/>
            <person name="Bonito G."/>
            <person name="Buee M."/>
            <person name="Carver A."/>
            <person name="Chen C."/>
            <person name="Cichocki N."/>
            <person name="Clum A."/>
            <person name="Culley D."/>
            <person name="Crous P.W."/>
            <person name="Fauchery L."/>
            <person name="Girlanda M."/>
            <person name="Hayes R.D."/>
            <person name="Keri Z."/>
            <person name="LaButti K."/>
            <person name="Lipzen A."/>
            <person name="Lombard V."/>
            <person name="Magnuson J."/>
            <person name="Maillard F."/>
            <person name="Murat C."/>
            <person name="Nolan M."/>
            <person name="Ohm R.A."/>
            <person name="Pangilinan J."/>
            <person name="Pereira M.F."/>
            <person name="Perotto S."/>
            <person name="Peter M."/>
            <person name="Pfister S."/>
            <person name="Riley R."/>
            <person name="Sitrit Y."/>
            <person name="Stielow J.B."/>
            <person name="Szollosi G."/>
            <person name="Zifcakova L."/>
            <person name="Stursova M."/>
            <person name="Spatafora J.W."/>
            <person name="Tedersoo L."/>
            <person name="Vaario L.M."/>
            <person name="Yamada A."/>
            <person name="Yan M."/>
            <person name="Wang P."/>
            <person name="Xu J."/>
            <person name="Bruns T."/>
            <person name="Baldrian P."/>
            <person name="Vilgalys R."/>
            <person name="Dunand C."/>
            <person name="Henrissat B."/>
            <person name="Grigoriev I.V."/>
            <person name="Hibbett D."/>
            <person name="Nagy L.G."/>
            <person name="Martin F.M."/>
        </authorList>
    </citation>
    <scope>NUCLEOTIDE SEQUENCE</scope>
    <source>
        <strain evidence="1">BED1</strain>
    </source>
</reference>
<name>A0AAD4GL15_BOLED</name>
<sequence length="183" mass="20416">MKYTQDVAVWASVAQRCSFNSNTTWSCHFRVFRSVQVNPHQRRKNVYTELGMGEWVIPVSAGPPSWMRYGSIVFRRVSMTWAFPATTSVGVSLDPLPPSGSAAPGRATTVLPSYPHVGHADGLVSPVVDEEIKCDLRNCKFSPKHTPDCAPPQCTQTCWQYHQYPQQYLPQIDKKCPKCSGLG</sequence>
<organism evidence="1 2">
    <name type="scientific">Boletus edulis BED1</name>
    <dbReference type="NCBI Taxonomy" id="1328754"/>
    <lineage>
        <taxon>Eukaryota</taxon>
        <taxon>Fungi</taxon>
        <taxon>Dikarya</taxon>
        <taxon>Basidiomycota</taxon>
        <taxon>Agaricomycotina</taxon>
        <taxon>Agaricomycetes</taxon>
        <taxon>Agaricomycetidae</taxon>
        <taxon>Boletales</taxon>
        <taxon>Boletineae</taxon>
        <taxon>Boletaceae</taxon>
        <taxon>Boletoideae</taxon>
        <taxon>Boletus</taxon>
    </lineage>
</organism>